<gene>
    <name evidence="2" type="ORF">GCM10017774_37950</name>
</gene>
<feature type="domain" description="Integrase catalytic" evidence="1">
    <location>
        <begin position="177"/>
        <end position="343"/>
    </location>
</feature>
<dbReference type="PROSITE" id="PS50994">
    <property type="entry name" value="INTEGRASE"/>
    <property type="match status" value="1"/>
</dbReference>
<sequence>MIAAVLVRFTYLAVSHAFAALWLLRMSDREKDVEILALRHQLEVLRRQLGDQRPRLRSDDRALLAAFLEPLTRAALRRFRLLVSPDTVLRWHRDLTKGRHARANVNRAPGRPRTGASIRLLVLRLAAENPSWGYRRIHGELALLGVAVAASTVWEILKTAGVVPAPRRTTVTWVDFLRSQAEAILAMDFIETVTLTGQRQYILAVIHHASRRVWIVGTTAHPTHAWVTQAIRNLLMDLEDSGYVAQIRFLIRDRDGKYSALIDEILGGAGIATILTGVRVPRMNAIMERWVKTLRGELLDRTLIWNEAHLRRALREYERHYNEHRTHRSLAAAAPLRARHLPLGPGRIERLAVLRRDRLGGVLHEYRHTA</sequence>
<dbReference type="SUPFAM" id="SSF46689">
    <property type="entry name" value="Homeodomain-like"/>
    <property type="match status" value="1"/>
</dbReference>
<protein>
    <recommendedName>
        <fullName evidence="1">Integrase catalytic domain-containing protein</fullName>
    </recommendedName>
</protein>
<name>A0ABQ3MHC1_9PSEU</name>
<proteinExistence type="predicted"/>
<dbReference type="InterPro" id="IPR009057">
    <property type="entry name" value="Homeodomain-like_sf"/>
</dbReference>
<dbReference type="RefSeq" id="WP_229904843.1">
    <property type="nucleotide sequence ID" value="NZ_BNAR01000005.1"/>
</dbReference>
<organism evidence="2 3">
    <name type="scientific">Lentzea cavernae</name>
    <dbReference type="NCBI Taxonomy" id="2020703"/>
    <lineage>
        <taxon>Bacteria</taxon>
        <taxon>Bacillati</taxon>
        <taxon>Actinomycetota</taxon>
        <taxon>Actinomycetes</taxon>
        <taxon>Pseudonocardiales</taxon>
        <taxon>Pseudonocardiaceae</taxon>
        <taxon>Lentzea</taxon>
    </lineage>
</organism>
<dbReference type="Pfam" id="PF13683">
    <property type="entry name" value="rve_3"/>
    <property type="match status" value="1"/>
</dbReference>
<dbReference type="EMBL" id="BNAR01000005">
    <property type="protein sequence ID" value="GHH42146.1"/>
    <property type="molecule type" value="Genomic_DNA"/>
</dbReference>
<dbReference type="Gene3D" id="3.30.420.10">
    <property type="entry name" value="Ribonuclease H-like superfamily/Ribonuclease H"/>
    <property type="match status" value="1"/>
</dbReference>
<reference evidence="3" key="1">
    <citation type="journal article" date="2019" name="Int. J. Syst. Evol. Microbiol.">
        <title>The Global Catalogue of Microorganisms (GCM) 10K type strain sequencing project: providing services to taxonomists for standard genome sequencing and annotation.</title>
        <authorList>
            <consortium name="The Broad Institute Genomics Platform"/>
            <consortium name="The Broad Institute Genome Sequencing Center for Infectious Disease"/>
            <person name="Wu L."/>
            <person name="Ma J."/>
        </authorList>
    </citation>
    <scope>NUCLEOTIDE SEQUENCE [LARGE SCALE GENOMIC DNA]</scope>
    <source>
        <strain evidence="3">CGMCC 4.7367</strain>
    </source>
</reference>
<evidence type="ECO:0000313" key="2">
    <source>
        <dbReference type="EMBL" id="GHH42146.1"/>
    </source>
</evidence>
<dbReference type="InterPro" id="IPR001584">
    <property type="entry name" value="Integrase_cat-core"/>
</dbReference>
<accession>A0ABQ3MHC1</accession>
<comment type="caution">
    <text evidence="2">The sequence shown here is derived from an EMBL/GenBank/DDBJ whole genome shotgun (WGS) entry which is preliminary data.</text>
</comment>
<evidence type="ECO:0000259" key="1">
    <source>
        <dbReference type="PROSITE" id="PS50994"/>
    </source>
</evidence>
<evidence type="ECO:0000313" key="3">
    <source>
        <dbReference type="Proteomes" id="UP000605568"/>
    </source>
</evidence>
<dbReference type="Proteomes" id="UP000605568">
    <property type="component" value="Unassembled WGS sequence"/>
</dbReference>
<keyword evidence="3" id="KW-1185">Reference proteome</keyword>
<dbReference type="InterPro" id="IPR012337">
    <property type="entry name" value="RNaseH-like_sf"/>
</dbReference>
<dbReference type="InterPro" id="IPR036397">
    <property type="entry name" value="RNaseH_sf"/>
</dbReference>
<dbReference type="SUPFAM" id="SSF53098">
    <property type="entry name" value="Ribonuclease H-like"/>
    <property type="match status" value="1"/>
</dbReference>